<evidence type="ECO:0000313" key="5">
    <source>
        <dbReference type="Proteomes" id="UP000294299"/>
    </source>
</evidence>
<dbReference type="Proteomes" id="UP000294299">
    <property type="component" value="Chromosome NFRAN"/>
</dbReference>
<dbReference type="KEGG" id="nfn:NFRAN_0019"/>
<sequence length="95" mass="10260">MPKKRTSRGRTKGGKGSSGTVHCSQCGAMVPRDKAKKITGRITLVEPQLAKELKSQGAYIAPATDVKFYCVSCAVHRGIVKVRSENDRRTSGRLG</sequence>
<dbReference type="InterPro" id="IPR000892">
    <property type="entry name" value="Ribosomal_eS26"/>
</dbReference>
<dbReference type="PANTHER" id="PTHR12538">
    <property type="entry name" value="40S RIBOSOMAL PROTEIN S26"/>
    <property type="match status" value="1"/>
</dbReference>
<evidence type="ECO:0000256" key="3">
    <source>
        <dbReference type="SAM" id="MobiDB-lite"/>
    </source>
</evidence>
<proteinExistence type="predicted"/>
<dbReference type="InterPro" id="IPR038551">
    <property type="entry name" value="Ribosomal_eS26_sf"/>
</dbReference>
<protein>
    <submittedName>
        <fullName evidence="4">30S ribosomal protein S26e</fullName>
    </submittedName>
</protein>
<dbReference type="GO" id="GO:0006412">
    <property type="term" value="P:translation"/>
    <property type="evidence" value="ECO:0007669"/>
    <property type="project" value="InterPro"/>
</dbReference>
<gene>
    <name evidence="4" type="ORF">NFRAN_0019</name>
</gene>
<keyword evidence="1 4" id="KW-0689">Ribosomal protein</keyword>
<feature type="compositionally biased region" description="Basic residues" evidence="3">
    <location>
        <begin position="1"/>
        <end position="13"/>
    </location>
</feature>
<dbReference type="GO" id="GO:0003729">
    <property type="term" value="F:mRNA binding"/>
    <property type="evidence" value="ECO:0007669"/>
    <property type="project" value="TreeGrafter"/>
</dbReference>
<name>A0A484I8M1_9ARCH</name>
<feature type="region of interest" description="Disordered" evidence="3">
    <location>
        <begin position="1"/>
        <end position="25"/>
    </location>
</feature>
<dbReference type="PANTHER" id="PTHR12538:SF0">
    <property type="entry name" value="40S RIBOSOMAL PROTEIN S26"/>
    <property type="match status" value="1"/>
</dbReference>
<dbReference type="EMBL" id="LR216287">
    <property type="protein sequence ID" value="VFJ12340.1"/>
    <property type="molecule type" value="Genomic_DNA"/>
</dbReference>
<evidence type="ECO:0000256" key="1">
    <source>
        <dbReference type="ARBA" id="ARBA00022980"/>
    </source>
</evidence>
<keyword evidence="2" id="KW-0687">Ribonucleoprotein</keyword>
<dbReference type="GeneID" id="39419629"/>
<accession>A0A484I8M1</accession>
<reference evidence="4 5" key="1">
    <citation type="submission" date="2019-02" db="EMBL/GenBank/DDBJ databases">
        <authorList>
            <person name="Lehtovirta-Morley E L."/>
        </authorList>
    </citation>
    <scope>NUCLEOTIDE SEQUENCE [LARGE SCALE GENOMIC DNA]</scope>
    <source>
        <strain evidence="4">NFRAN1</strain>
    </source>
</reference>
<dbReference type="GO" id="GO:0022627">
    <property type="term" value="C:cytosolic small ribosomal subunit"/>
    <property type="evidence" value="ECO:0007669"/>
    <property type="project" value="TreeGrafter"/>
</dbReference>
<organism evidence="4 5">
    <name type="scientific">Candidatus Nitrosocosmicus franklandianus</name>
    <dbReference type="NCBI Taxonomy" id="1798806"/>
    <lineage>
        <taxon>Archaea</taxon>
        <taxon>Nitrososphaerota</taxon>
        <taxon>Nitrososphaeria</taxon>
        <taxon>Nitrososphaerales</taxon>
        <taxon>Nitrososphaeraceae</taxon>
        <taxon>Candidatus Nitrosocosmicus</taxon>
    </lineage>
</organism>
<evidence type="ECO:0000313" key="4">
    <source>
        <dbReference type="EMBL" id="VFJ12340.1"/>
    </source>
</evidence>
<dbReference type="AlphaFoldDB" id="A0A484I8M1"/>
<dbReference type="NCBIfam" id="NF006816">
    <property type="entry name" value="PRK09335.1"/>
    <property type="match status" value="1"/>
</dbReference>
<evidence type="ECO:0000256" key="2">
    <source>
        <dbReference type="ARBA" id="ARBA00023274"/>
    </source>
</evidence>
<dbReference type="RefSeq" id="WP_134482506.1">
    <property type="nucleotide sequence ID" value="NZ_LR216287.1"/>
</dbReference>
<dbReference type="GO" id="GO:0003735">
    <property type="term" value="F:structural constituent of ribosome"/>
    <property type="evidence" value="ECO:0007669"/>
    <property type="project" value="InterPro"/>
</dbReference>
<dbReference type="Pfam" id="PF01283">
    <property type="entry name" value="Ribosomal_S26e"/>
    <property type="match status" value="1"/>
</dbReference>
<dbReference type="OrthoDB" id="51292at2157"/>
<dbReference type="Gene3D" id="3.30.1740.20">
    <property type="entry name" value="Ribosomal protein S26e"/>
    <property type="match status" value="1"/>
</dbReference>
<keyword evidence="5" id="KW-1185">Reference proteome</keyword>